<evidence type="ECO:0008006" key="3">
    <source>
        <dbReference type="Google" id="ProtNLM"/>
    </source>
</evidence>
<comment type="caution">
    <text evidence="1">The sequence shown here is derived from an EMBL/GenBank/DDBJ whole genome shotgun (WGS) entry which is preliminary data.</text>
</comment>
<evidence type="ECO:0000313" key="2">
    <source>
        <dbReference type="Proteomes" id="UP000677082"/>
    </source>
</evidence>
<keyword evidence="2" id="KW-1185">Reference proteome</keyword>
<reference evidence="1 2" key="1">
    <citation type="submission" date="2021-03" db="EMBL/GenBank/DDBJ databases">
        <title>Whole genome shotgun sequence of Actinoplanes toevensis NBRC 105298.</title>
        <authorList>
            <person name="Komaki H."/>
            <person name="Tamura T."/>
        </authorList>
    </citation>
    <scope>NUCLEOTIDE SEQUENCE [LARGE SCALE GENOMIC DNA]</scope>
    <source>
        <strain evidence="1 2">NBRC 105298</strain>
    </source>
</reference>
<dbReference type="AlphaFoldDB" id="A0A919WAX3"/>
<dbReference type="Proteomes" id="UP000677082">
    <property type="component" value="Unassembled WGS sequence"/>
</dbReference>
<proteinExistence type="predicted"/>
<protein>
    <recommendedName>
        <fullName evidence="3">RHIM domain-containing protein</fullName>
    </recommendedName>
</protein>
<dbReference type="EMBL" id="BOQN01000130">
    <property type="protein sequence ID" value="GIM96864.1"/>
    <property type="molecule type" value="Genomic_DNA"/>
</dbReference>
<sequence length="125" mass="13245">MTAVEMILAALTAGAAAGATNTASMAVQDTYTSLKDALRNRLASTGQAQQMLEGVESEPEVWQAELSQRLEESGAAYDSEIVASARRLLALIDSAGAPAHTYQVDLREAKAVQVGDHNTQQNHFA</sequence>
<accession>A0A919WAX3</accession>
<organism evidence="1 2">
    <name type="scientific">Paractinoplanes toevensis</name>
    <dbReference type="NCBI Taxonomy" id="571911"/>
    <lineage>
        <taxon>Bacteria</taxon>
        <taxon>Bacillati</taxon>
        <taxon>Actinomycetota</taxon>
        <taxon>Actinomycetes</taxon>
        <taxon>Micromonosporales</taxon>
        <taxon>Micromonosporaceae</taxon>
        <taxon>Paractinoplanes</taxon>
    </lineage>
</organism>
<gene>
    <name evidence="1" type="ORF">Ato02nite_086570</name>
</gene>
<evidence type="ECO:0000313" key="1">
    <source>
        <dbReference type="EMBL" id="GIM96864.1"/>
    </source>
</evidence>
<name>A0A919WAX3_9ACTN</name>